<sequence>MMELLLLDGFMDNDKRFEILKCGEHNHNNRASATRVSSPIRGNVKTYVAAGLSETLIRRAVTIDHHQATTPKQVRSLTGYYRRKNCPGSFSLEDLRSWCVQ</sequence>
<organism evidence="1 2">
    <name type="scientific">Didymodactylos carnosus</name>
    <dbReference type="NCBI Taxonomy" id="1234261"/>
    <lineage>
        <taxon>Eukaryota</taxon>
        <taxon>Metazoa</taxon>
        <taxon>Spiralia</taxon>
        <taxon>Gnathifera</taxon>
        <taxon>Rotifera</taxon>
        <taxon>Eurotatoria</taxon>
        <taxon>Bdelloidea</taxon>
        <taxon>Philodinida</taxon>
        <taxon>Philodinidae</taxon>
        <taxon>Didymodactylos</taxon>
    </lineage>
</organism>
<proteinExistence type="predicted"/>
<evidence type="ECO:0000313" key="1">
    <source>
        <dbReference type="EMBL" id="CAF4400468.1"/>
    </source>
</evidence>
<gene>
    <name evidence="1" type="ORF">SRO942_LOCUS39417</name>
</gene>
<dbReference type="EMBL" id="CAJOBC010091392">
    <property type="protein sequence ID" value="CAF4400468.1"/>
    <property type="molecule type" value="Genomic_DNA"/>
</dbReference>
<dbReference type="AlphaFoldDB" id="A0A8S2VU95"/>
<accession>A0A8S2VU95</accession>
<dbReference type="Proteomes" id="UP000681722">
    <property type="component" value="Unassembled WGS sequence"/>
</dbReference>
<reference evidence="1" key="1">
    <citation type="submission" date="2021-02" db="EMBL/GenBank/DDBJ databases">
        <authorList>
            <person name="Nowell W R."/>
        </authorList>
    </citation>
    <scope>NUCLEOTIDE SEQUENCE</scope>
</reference>
<evidence type="ECO:0000313" key="2">
    <source>
        <dbReference type="Proteomes" id="UP000681722"/>
    </source>
</evidence>
<comment type="caution">
    <text evidence="1">The sequence shown here is derived from an EMBL/GenBank/DDBJ whole genome shotgun (WGS) entry which is preliminary data.</text>
</comment>
<protein>
    <submittedName>
        <fullName evidence="1">Uncharacterized protein</fullName>
    </submittedName>
</protein>
<name>A0A8S2VU95_9BILA</name>